<comment type="caution">
    <text evidence="5">The sequence shown here is derived from an EMBL/GenBank/DDBJ whole genome shotgun (WGS) entry which is preliminary data.</text>
</comment>
<feature type="transmembrane region" description="Helical" evidence="3">
    <location>
        <begin position="306"/>
        <end position="327"/>
    </location>
</feature>
<dbReference type="InterPro" id="IPR011701">
    <property type="entry name" value="MFS"/>
</dbReference>
<dbReference type="PANTHER" id="PTHR11360:SF305">
    <property type="entry name" value="MAJOR FACILITATOR SUPERFAMILY (MFS) PROFILE DOMAIN-CONTAINING PROTEIN"/>
    <property type="match status" value="1"/>
</dbReference>
<evidence type="ECO:0000256" key="3">
    <source>
        <dbReference type="SAM" id="Phobius"/>
    </source>
</evidence>
<dbReference type="Proteomes" id="UP001201262">
    <property type="component" value="Unassembled WGS sequence"/>
</dbReference>
<evidence type="ECO:0000313" key="5">
    <source>
        <dbReference type="EMBL" id="KAH8700721.1"/>
    </source>
</evidence>
<dbReference type="PROSITE" id="PS50850">
    <property type="entry name" value="MFS"/>
    <property type="match status" value="1"/>
</dbReference>
<dbReference type="Pfam" id="PF07690">
    <property type="entry name" value="MFS_1"/>
    <property type="match status" value="1"/>
</dbReference>
<feature type="transmembrane region" description="Helical" evidence="3">
    <location>
        <begin position="111"/>
        <end position="136"/>
    </location>
</feature>
<evidence type="ECO:0000256" key="2">
    <source>
        <dbReference type="ARBA" id="ARBA00006727"/>
    </source>
</evidence>
<keyword evidence="6" id="KW-1185">Reference proteome</keyword>
<dbReference type="SUPFAM" id="SSF103473">
    <property type="entry name" value="MFS general substrate transporter"/>
    <property type="match status" value="1"/>
</dbReference>
<evidence type="ECO:0000313" key="6">
    <source>
        <dbReference type="Proteomes" id="UP001201262"/>
    </source>
</evidence>
<feature type="transmembrane region" description="Helical" evidence="3">
    <location>
        <begin position="148"/>
        <end position="169"/>
    </location>
</feature>
<feature type="transmembrane region" description="Helical" evidence="3">
    <location>
        <begin position="376"/>
        <end position="397"/>
    </location>
</feature>
<comment type="subcellular location">
    <subcellularLocation>
        <location evidence="1">Membrane</location>
        <topology evidence="1">Multi-pass membrane protein</topology>
    </subcellularLocation>
</comment>
<feature type="transmembrane region" description="Helical" evidence="3">
    <location>
        <begin position="217"/>
        <end position="240"/>
    </location>
</feature>
<organism evidence="5 6">
    <name type="scientific">Talaromyces proteolyticus</name>
    <dbReference type="NCBI Taxonomy" id="1131652"/>
    <lineage>
        <taxon>Eukaryota</taxon>
        <taxon>Fungi</taxon>
        <taxon>Dikarya</taxon>
        <taxon>Ascomycota</taxon>
        <taxon>Pezizomycotina</taxon>
        <taxon>Eurotiomycetes</taxon>
        <taxon>Eurotiomycetidae</taxon>
        <taxon>Eurotiales</taxon>
        <taxon>Trichocomaceae</taxon>
        <taxon>Talaromyces</taxon>
        <taxon>Talaromyces sect. Bacilispori</taxon>
    </lineage>
</organism>
<feature type="transmembrane region" description="Helical" evidence="3">
    <location>
        <begin position="86"/>
        <end position="105"/>
    </location>
</feature>
<dbReference type="RefSeq" id="XP_046074427.1">
    <property type="nucleotide sequence ID" value="XM_046215706.1"/>
</dbReference>
<dbReference type="GeneID" id="70245993"/>
<evidence type="ECO:0000256" key="1">
    <source>
        <dbReference type="ARBA" id="ARBA00004141"/>
    </source>
</evidence>
<feature type="transmembrane region" description="Helical" evidence="3">
    <location>
        <begin position="279"/>
        <end position="300"/>
    </location>
</feature>
<gene>
    <name evidence="5" type="ORF">BGW36DRAFT_374847</name>
</gene>
<dbReference type="GO" id="GO:0016020">
    <property type="term" value="C:membrane"/>
    <property type="evidence" value="ECO:0007669"/>
    <property type="project" value="UniProtKB-SubCell"/>
</dbReference>
<comment type="similarity">
    <text evidence="2">Belongs to the major facilitator superfamily. Monocarboxylate porter (TC 2.A.1.13) family.</text>
</comment>
<feature type="transmembrane region" description="Helical" evidence="3">
    <location>
        <begin position="339"/>
        <end position="356"/>
    </location>
</feature>
<reference evidence="5" key="1">
    <citation type="submission" date="2021-12" db="EMBL/GenBank/DDBJ databases">
        <title>Convergent genome expansion in fungi linked to evolution of root-endophyte symbiosis.</title>
        <authorList>
            <consortium name="DOE Joint Genome Institute"/>
            <person name="Ke Y.-H."/>
            <person name="Bonito G."/>
            <person name="Liao H.-L."/>
            <person name="Looney B."/>
            <person name="Rojas-Flechas A."/>
            <person name="Nash J."/>
            <person name="Hameed K."/>
            <person name="Schadt C."/>
            <person name="Martin F."/>
            <person name="Crous P.W."/>
            <person name="Miettinen O."/>
            <person name="Magnuson J.K."/>
            <person name="Labbe J."/>
            <person name="Jacobson D."/>
            <person name="Doktycz M.J."/>
            <person name="Veneault-Fourrey C."/>
            <person name="Kuo A."/>
            <person name="Mondo S."/>
            <person name="Calhoun S."/>
            <person name="Riley R."/>
            <person name="Ohm R."/>
            <person name="LaButti K."/>
            <person name="Andreopoulos B."/>
            <person name="Pangilinan J."/>
            <person name="Nolan M."/>
            <person name="Tritt A."/>
            <person name="Clum A."/>
            <person name="Lipzen A."/>
            <person name="Daum C."/>
            <person name="Barry K."/>
            <person name="Grigoriev I.V."/>
            <person name="Vilgalys R."/>
        </authorList>
    </citation>
    <scope>NUCLEOTIDE SEQUENCE</scope>
    <source>
        <strain evidence="5">PMI_201</strain>
    </source>
</reference>
<feature type="transmembrane region" description="Helical" evidence="3">
    <location>
        <begin position="56"/>
        <end position="74"/>
    </location>
</feature>
<keyword evidence="3" id="KW-0812">Transmembrane</keyword>
<dbReference type="InterPro" id="IPR036259">
    <property type="entry name" value="MFS_trans_sf"/>
</dbReference>
<dbReference type="GO" id="GO:0022857">
    <property type="term" value="F:transmembrane transporter activity"/>
    <property type="evidence" value="ECO:0007669"/>
    <property type="project" value="InterPro"/>
</dbReference>
<keyword evidence="3" id="KW-0472">Membrane</keyword>
<dbReference type="AlphaFoldDB" id="A0AAD4KZ39"/>
<protein>
    <submittedName>
        <fullName evidence="5">Major facilitator superfamily domain-containing protein</fullName>
    </submittedName>
</protein>
<sequence length="409" mass="41904">MSHSHTATIELNSLENNDTNLTNDANDANPPPPPGSWGVLQTALLTSSLTTGSPSTLSFVGSLSLALCVAMMLPSVRLSHLLGARYSMLLGVLLMSLGSLCSSFTTTTIPGLFGTAGVSFGLGSAIAFTLCNTLPVQYFHSKLGTANGLIKLGGGIGSTTLVLVLQYAIDHVGVAWTFRIFGLISLASGIPAALLVKEHSPSSSPSTILDFSLFKSLPFTMLFIAGSIGTFTLFVPPFFLPLFAQSIGLSASVGAAIVAGFNGCTALGRFSAGFACDRFGALNTLLLTMAVNAGSMLAIWPVSSRLAPLVVFAALNGIANGAFFVAMPTAVGYTYPSKAAVAMAMSISGWTGGYLMGTPIAGKLIAGDGKGGVAPYRAAIFISGGLATVAAIFVVLARVSVDGRLRRTV</sequence>
<feature type="transmembrane region" description="Helical" evidence="3">
    <location>
        <begin position="175"/>
        <end position="196"/>
    </location>
</feature>
<name>A0AAD4KZ39_9EURO</name>
<feature type="domain" description="Major facilitator superfamily (MFS) profile" evidence="4">
    <location>
        <begin position="218"/>
        <end position="409"/>
    </location>
</feature>
<feature type="transmembrane region" description="Helical" evidence="3">
    <location>
        <begin position="246"/>
        <end position="267"/>
    </location>
</feature>
<dbReference type="InterPro" id="IPR020846">
    <property type="entry name" value="MFS_dom"/>
</dbReference>
<proteinExistence type="inferred from homology"/>
<dbReference type="InterPro" id="IPR050327">
    <property type="entry name" value="Proton-linked_MCT"/>
</dbReference>
<dbReference type="PANTHER" id="PTHR11360">
    <property type="entry name" value="MONOCARBOXYLATE TRANSPORTER"/>
    <property type="match status" value="1"/>
</dbReference>
<evidence type="ECO:0000259" key="4">
    <source>
        <dbReference type="PROSITE" id="PS50850"/>
    </source>
</evidence>
<dbReference type="Gene3D" id="1.20.1250.20">
    <property type="entry name" value="MFS general substrate transporter like domains"/>
    <property type="match status" value="2"/>
</dbReference>
<accession>A0AAD4KZ39</accession>
<dbReference type="EMBL" id="JAJTJA010000004">
    <property type="protein sequence ID" value="KAH8700721.1"/>
    <property type="molecule type" value="Genomic_DNA"/>
</dbReference>
<keyword evidence="3" id="KW-1133">Transmembrane helix</keyword>